<evidence type="ECO:0000256" key="11">
    <source>
        <dbReference type="PROSITE-ProRule" id="PRU01360"/>
    </source>
</evidence>
<dbReference type="SUPFAM" id="SSF56935">
    <property type="entry name" value="Porins"/>
    <property type="match status" value="1"/>
</dbReference>
<dbReference type="PROSITE" id="PS52016">
    <property type="entry name" value="TONB_DEPENDENT_REC_3"/>
    <property type="match status" value="1"/>
</dbReference>
<dbReference type="InterPro" id="IPR010916">
    <property type="entry name" value="TonB_box_CS"/>
</dbReference>
<feature type="signal peptide" evidence="14">
    <location>
        <begin position="1"/>
        <end position="38"/>
    </location>
</feature>
<dbReference type="EMBL" id="JAGQDG010000004">
    <property type="protein sequence ID" value="MBQ0936051.1"/>
    <property type="molecule type" value="Genomic_DNA"/>
</dbReference>
<dbReference type="Pfam" id="PF07715">
    <property type="entry name" value="Plug"/>
    <property type="match status" value="1"/>
</dbReference>
<dbReference type="Pfam" id="PF00593">
    <property type="entry name" value="TonB_dep_Rec_b-barrel"/>
    <property type="match status" value="1"/>
</dbReference>
<proteinExistence type="inferred from homology"/>
<evidence type="ECO:0000256" key="12">
    <source>
        <dbReference type="PROSITE-ProRule" id="PRU10143"/>
    </source>
</evidence>
<dbReference type="Proteomes" id="UP000672097">
    <property type="component" value="Unassembled WGS sequence"/>
</dbReference>
<keyword evidence="8 11" id="KW-0472">Membrane</keyword>
<feature type="domain" description="TonB-dependent receptor-like beta-barrel" evidence="15">
    <location>
        <begin position="287"/>
        <end position="729"/>
    </location>
</feature>
<evidence type="ECO:0000259" key="16">
    <source>
        <dbReference type="Pfam" id="PF07715"/>
    </source>
</evidence>
<dbReference type="PANTHER" id="PTHR30069">
    <property type="entry name" value="TONB-DEPENDENT OUTER MEMBRANE RECEPTOR"/>
    <property type="match status" value="1"/>
</dbReference>
<evidence type="ECO:0000256" key="3">
    <source>
        <dbReference type="ARBA" id="ARBA00022448"/>
    </source>
</evidence>
<dbReference type="InterPro" id="IPR037066">
    <property type="entry name" value="Plug_dom_sf"/>
</dbReference>
<accession>A0ABS5DZ01</accession>
<comment type="similarity">
    <text evidence="2 11 13">Belongs to the TonB-dependent receptor family.</text>
</comment>
<keyword evidence="9 17" id="KW-0675">Receptor</keyword>
<evidence type="ECO:0000256" key="7">
    <source>
        <dbReference type="ARBA" id="ARBA00023077"/>
    </source>
</evidence>
<comment type="subcellular location">
    <subcellularLocation>
        <location evidence="1 11">Cell outer membrane</location>
        <topology evidence="1 11">Multi-pass membrane protein</topology>
    </subcellularLocation>
</comment>
<keyword evidence="7 12" id="KW-0798">TonB box</keyword>
<evidence type="ECO:0000313" key="18">
    <source>
        <dbReference type="Proteomes" id="UP000672097"/>
    </source>
</evidence>
<name>A0ABS5DZ01_9BURK</name>
<feature type="chain" id="PRO_5045521226" evidence="14">
    <location>
        <begin position="39"/>
        <end position="777"/>
    </location>
</feature>
<dbReference type="InterPro" id="IPR012910">
    <property type="entry name" value="Plug_dom"/>
</dbReference>
<dbReference type="Gene3D" id="2.170.130.10">
    <property type="entry name" value="TonB-dependent receptor, plug domain"/>
    <property type="match status" value="1"/>
</dbReference>
<dbReference type="InterPro" id="IPR000531">
    <property type="entry name" value="Beta-barrel_TonB"/>
</dbReference>
<evidence type="ECO:0000256" key="9">
    <source>
        <dbReference type="ARBA" id="ARBA00023170"/>
    </source>
</evidence>
<evidence type="ECO:0000256" key="14">
    <source>
        <dbReference type="SAM" id="SignalP"/>
    </source>
</evidence>
<evidence type="ECO:0000256" key="10">
    <source>
        <dbReference type="ARBA" id="ARBA00023237"/>
    </source>
</evidence>
<dbReference type="PANTHER" id="PTHR30069:SF39">
    <property type="entry name" value="BLL6183 PROTEIN"/>
    <property type="match status" value="1"/>
</dbReference>
<dbReference type="InterPro" id="IPR036942">
    <property type="entry name" value="Beta-barrel_TonB_sf"/>
</dbReference>
<feature type="domain" description="TonB-dependent receptor plug" evidence="16">
    <location>
        <begin position="68"/>
        <end position="179"/>
    </location>
</feature>
<evidence type="ECO:0000256" key="2">
    <source>
        <dbReference type="ARBA" id="ARBA00009810"/>
    </source>
</evidence>
<keyword evidence="5 11" id="KW-0812">Transmembrane</keyword>
<keyword evidence="10 11" id="KW-0998">Cell outer membrane</keyword>
<evidence type="ECO:0000256" key="6">
    <source>
        <dbReference type="ARBA" id="ARBA00022729"/>
    </source>
</evidence>
<feature type="short sequence motif" description="TonB box" evidence="12">
    <location>
        <begin position="50"/>
        <end position="56"/>
    </location>
</feature>
<reference evidence="17 18" key="1">
    <citation type="submission" date="2021-04" db="EMBL/GenBank/DDBJ databases">
        <title>The genome sequence of type strain Ideonella paludis KCTC 32238.</title>
        <authorList>
            <person name="Liu Y."/>
        </authorList>
    </citation>
    <scope>NUCLEOTIDE SEQUENCE [LARGE SCALE GENOMIC DNA]</scope>
    <source>
        <strain evidence="17 18">KCTC 32238</strain>
    </source>
</reference>
<comment type="caution">
    <text evidence="17">The sequence shown here is derived from an EMBL/GenBank/DDBJ whole genome shotgun (WGS) entry which is preliminary data.</text>
</comment>
<dbReference type="Gene3D" id="2.40.170.20">
    <property type="entry name" value="TonB-dependent receptor, beta-barrel domain"/>
    <property type="match status" value="1"/>
</dbReference>
<evidence type="ECO:0000256" key="4">
    <source>
        <dbReference type="ARBA" id="ARBA00022452"/>
    </source>
</evidence>
<sequence>MTTSTPHTRAARTLLAFKPALKPVALASLLLCQGWAMAQTVPAPSAPTETVEVIGTSPLPGQGVSREALPYTTHVIKRKALEEGQADNLSDHLARRVPGVLVNDIQGSPFQGDLSFRGYRASGLLGAPQGLSVYLDGVRVNEPFGDVVNWDLIPEFSVDALSLVPGANPAFGLNSLGGAMAMTTASGRTAPGLRADLSLGSFGRKRMDASHGAVHEGGWDHYVAVGGFDETGWRDHSKGDLTHFNAKLGHQGELGRFSLGLLHGQSTLIGNGLVPWVTLDEDGQGTPDLGALRRSAVYTHPDLTRNRLSQVTGSWSRSLDGGMNLETLVWWRDSRRETVNGDEAEEVVEGSDVNASLNRTLTTQRGGGLSLALSGRSGAHQWQLGGTLESARVRYEQTEQEGEFDDTRGVVPEDEPAELSAKVVGSTRTFALYATDTFKLAANTHVTGTLRFNQTRVSNQLDTVDDDSGELEVKPTETFTYRTWNPALGVAHRLDAGPTLFANVARNSRVPTVIELGCADPEEPCRLPAGLQADPYLKPVVSTSLELGLRFGGLQAKPGQTRGSLTLYRTDNRDDILFSSVSVTGQLGYFRNFDRTRHQGLDAEVQNRWGAWTVGVGYSYLEATYQAEGVIRQGERNVTITPGTRLAGLPKHQLKLALDGELSPGWTVGLDAQLLSSRGVAGNEDGLLEDGDDDSVRLKLPGYGLLNLRTSWKPANLKGVELFANVRNVFNRQSESFGALAETQFDAQGRYTGAGSEALFVAPGAPRAFQVGVRVRL</sequence>
<dbReference type="RefSeq" id="WP_210809359.1">
    <property type="nucleotide sequence ID" value="NZ_JAGQDG010000004.1"/>
</dbReference>
<evidence type="ECO:0000256" key="13">
    <source>
        <dbReference type="RuleBase" id="RU003357"/>
    </source>
</evidence>
<keyword evidence="18" id="KW-1185">Reference proteome</keyword>
<evidence type="ECO:0000259" key="15">
    <source>
        <dbReference type="Pfam" id="PF00593"/>
    </source>
</evidence>
<dbReference type="InterPro" id="IPR039426">
    <property type="entry name" value="TonB-dep_rcpt-like"/>
</dbReference>
<protein>
    <submittedName>
        <fullName evidence="17">TonB-dependent receptor</fullName>
    </submittedName>
</protein>
<evidence type="ECO:0000256" key="8">
    <source>
        <dbReference type="ARBA" id="ARBA00023136"/>
    </source>
</evidence>
<gene>
    <name evidence="17" type="ORF">KAK11_11995</name>
</gene>
<keyword evidence="6 14" id="KW-0732">Signal</keyword>
<keyword evidence="3 11" id="KW-0813">Transport</keyword>
<evidence type="ECO:0000313" key="17">
    <source>
        <dbReference type="EMBL" id="MBQ0936051.1"/>
    </source>
</evidence>
<evidence type="ECO:0000256" key="5">
    <source>
        <dbReference type="ARBA" id="ARBA00022692"/>
    </source>
</evidence>
<organism evidence="17 18">
    <name type="scientific">Ideonella paludis</name>
    <dbReference type="NCBI Taxonomy" id="1233411"/>
    <lineage>
        <taxon>Bacteria</taxon>
        <taxon>Pseudomonadati</taxon>
        <taxon>Pseudomonadota</taxon>
        <taxon>Betaproteobacteria</taxon>
        <taxon>Burkholderiales</taxon>
        <taxon>Sphaerotilaceae</taxon>
        <taxon>Ideonella</taxon>
    </lineage>
</organism>
<evidence type="ECO:0000256" key="1">
    <source>
        <dbReference type="ARBA" id="ARBA00004571"/>
    </source>
</evidence>
<dbReference type="PROSITE" id="PS00430">
    <property type="entry name" value="TONB_DEPENDENT_REC_1"/>
    <property type="match status" value="1"/>
</dbReference>
<keyword evidence="4 11" id="KW-1134">Transmembrane beta strand</keyword>